<sequence length="197" mass="22182">MAFMQANYKNNEHKDFSALPSGNYEMIIKSAQEKATKNGAESLQLDLVVRNDLDGVTGLKNTNAKYHNRHVFMDNWKRKTTNQYDLDSFQYILEAVQIPEGTPLNTINDFTKAVANKPAKVYVKKTVDDYGGEKKDINQIAPWNFSKSDYPQVQHVWKDQKDGKNPFAGNQPASAPADDPFASSSDSIDISDDQLPF</sequence>
<keyword evidence="2" id="KW-0238">DNA-binding</keyword>
<comment type="caution">
    <text evidence="2">The sequence shown here is derived from an EMBL/GenBank/DDBJ whole genome shotgun (WGS) entry which is preliminary data.</text>
</comment>
<protein>
    <submittedName>
        <fullName evidence="2">Single-stranded DNA-binding protein</fullName>
    </submittedName>
</protein>
<evidence type="ECO:0000313" key="2">
    <source>
        <dbReference type="EMBL" id="PAK80201.1"/>
    </source>
</evidence>
<accession>A0A269Y4Z4</accession>
<dbReference type="EMBL" id="NCXI01000061">
    <property type="protein sequence ID" value="PAK80201.1"/>
    <property type="molecule type" value="Genomic_DNA"/>
</dbReference>
<reference evidence="2 3" key="1">
    <citation type="submission" date="2017-04" db="EMBL/GenBank/DDBJ databases">
        <title>Kefir bacterial isolates.</title>
        <authorList>
            <person name="Kim Y."/>
            <person name="Blasche S."/>
            <person name="Patil K.R."/>
        </authorList>
    </citation>
    <scope>NUCLEOTIDE SEQUENCE [LARGE SCALE GENOMIC DNA]</scope>
    <source>
        <strain evidence="2 3">OG2</strain>
    </source>
</reference>
<gene>
    <name evidence="2" type="ORF">B8W98_08300</name>
</gene>
<dbReference type="AlphaFoldDB" id="A0A269Y4Z4"/>
<dbReference type="Proteomes" id="UP000216802">
    <property type="component" value="Unassembled WGS sequence"/>
</dbReference>
<feature type="compositionally biased region" description="Low complexity" evidence="1">
    <location>
        <begin position="172"/>
        <end position="188"/>
    </location>
</feature>
<evidence type="ECO:0000256" key="1">
    <source>
        <dbReference type="SAM" id="MobiDB-lite"/>
    </source>
</evidence>
<dbReference type="Pfam" id="PF05037">
    <property type="entry name" value="DUF669"/>
    <property type="match status" value="1"/>
</dbReference>
<dbReference type="GO" id="GO:0003677">
    <property type="term" value="F:DNA binding"/>
    <property type="evidence" value="ECO:0007669"/>
    <property type="project" value="UniProtKB-KW"/>
</dbReference>
<proteinExistence type="predicted"/>
<feature type="region of interest" description="Disordered" evidence="1">
    <location>
        <begin position="158"/>
        <end position="197"/>
    </location>
</feature>
<name>A0A269Y4Z4_9LACO</name>
<evidence type="ECO:0000313" key="3">
    <source>
        <dbReference type="Proteomes" id="UP000216802"/>
    </source>
</evidence>
<organism evidence="2 3">
    <name type="scientific">Lentilactobacillus parakefiri</name>
    <dbReference type="NCBI Taxonomy" id="152332"/>
    <lineage>
        <taxon>Bacteria</taxon>
        <taxon>Bacillati</taxon>
        <taxon>Bacillota</taxon>
        <taxon>Bacilli</taxon>
        <taxon>Lactobacillales</taxon>
        <taxon>Lactobacillaceae</taxon>
        <taxon>Lentilactobacillus</taxon>
    </lineage>
</organism>
<dbReference type="RefSeq" id="WP_095354909.1">
    <property type="nucleotide sequence ID" value="NZ_NCXI01000061.1"/>
</dbReference>
<dbReference type="InterPro" id="IPR007731">
    <property type="entry name" value="DUF669"/>
</dbReference>